<dbReference type="Proteomes" id="UP000279236">
    <property type="component" value="Unassembled WGS sequence"/>
</dbReference>
<sequence length="399" mass="42189">MCTGACSCDPAAIPLPPSRPSSPFNKPGTHQREAGEDLEFWTDTRAPKRGKNEATILVNLDEECWQLDDGNDTVMGSSHTCFNTARFASDGEDIKMIGALTVHRGCQGQEETVTMGVAPGSDAQAENEDEPEAANAVAAHDEQDSDDEADDVEEEERAASVATSDEDSDAQADDVEEEERAAVAAQEEDSDAQAEPEDDNKEVDDYSSEEEDTNGKDDPAVDKGNDPIAALQAQFSVLQAMMGNLAQQLAAITPGSTDSDVSQHRTVTRATHEKQSRGGPSQPGERGMPPSPPTAPTSSALKIRRGCQGHDKVILAVGDAPVNDVDDDEDDESVGAGQGNDRISALQAQVALLAQMLGDVGEELANLKVASTAPEVSNKNHRAVTRATQDKKARGGPSE</sequence>
<feature type="compositionally biased region" description="Acidic residues" evidence="1">
    <location>
        <begin position="164"/>
        <end position="179"/>
    </location>
</feature>
<protein>
    <submittedName>
        <fullName evidence="2">Uncharacterized protein</fullName>
    </submittedName>
</protein>
<feature type="region of interest" description="Disordered" evidence="1">
    <location>
        <begin position="372"/>
        <end position="399"/>
    </location>
</feature>
<organism evidence="2 3">
    <name type="scientific">Apiotrichum porosum</name>
    <dbReference type="NCBI Taxonomy" id="105984"/>
    <lineage>
        <taxon>Eukaryota</taxon>
        <taxon>Fungi</taxon>
        <taxon>Dikarya</taxon>
        <taxon>Basidiomycota</taxon>
        <taxon>Agaricomycotina</taxon>
        <taxon>Tremellomycetes</taxon>
        <taxon>Trichosporonales</taxon>
        <taxon>Trichosporonaceae</taxon>
        <taxon>Apiotrichum</taxon>
    </lineage>
</organism>
<gene>
    <name evidence="2" type="ORF">EHS24_008066</name>
</gene>
<feature type="region of interest" description="Disordered" evidence="1">
    <location>
        <begin position="14"/>
        <end position="36"/>
    </location>
</feature>
<comment type="caution">
    <text evidence="2">The sequence shown here is derived from an EMBL/GenBank/DDBJ whole genome shotgun (WGS) entry which is preliminary data.</text>
</comment>
<reference evidence="2 3" key="1">
    <citation type="submission" date="2018-11" db="EMBL/GenBank/DDBJ databases">
        <title>Genome sequence of Apiotrichum porosum DSM 27194.</title>
        <authorList>
            <person name="Aliyu H."/>
            <person name="Gorte O."/>
            <person name="Ochsenreither K."/>
        </authorList>
    </citation>
    <scope>NUCLEOTIDE SEQUENCE [LARGE SCALE GENOMIC DNA]</scope>
    <source>
        <strain evidence="2 3">DSM 27194</strain>
    </source>
</reference>
<feature type="region of interest" description="Disordered" evidence="1">
    <location>
        <begin position="254"/>
        <end position="300"/>
    </location>
</feature>
<feature type="region of interest" description="Disordered" evidence="1">
    <location>
        <begin position="120"/>
        <end position="227"/>
    </location>
</feature>
<evidence type="ECO:0000256" key="1">
    <source>
        <dbReference type="SAM" id="MobiDB-lite"/>
    </source>
</evidence>
<dbReference type="GeneID" id="39592609"/>
<feature type="compositionally biased region" description="Acidic residues" evidence="1">
    <location>
        <begin position="324"/>
        <end position="333"/>
    </location>
</feature>
<feature type="region of interest" description="Disordered" evidence="1">
    <location>
        <begin position="319"/>
        <end position="340"/>
    </location>
</feature>
<accession>A0A427XSZ6</accession>
<feature type="compositionally biased region" description="Polar residues" evidence="1">
    <location>
        <begin position="254"/>
        <end position="269"/>
    </location>
</feature>
<keyword evidence="3" id="KW-1185">Reference proteome</keyword>
<feature type="compositionally biased region" description="Acidic residues" evidence="1">
    <location>
        <begin position="143"/>
        <end position="156"/>
    </location>
</feature>
<feature type="compositionally biased region" description="Acidic residues" evidence="1">
    <location>
        <begin position="186"/>
        <end position="212"/>
    </location>
</feature>
<dbReference type="RefSeq" id="XP_028476326.1">
    <property type="nucleotide sequence ID" value="XM_028623393.1"/>
</dbReference>
<dbReference type="EMBL" id="RSCE01000006">
    <property type="protein sequence ID" value="RSH81871.1"/>
    <property type="molecule type" value="Genomic_DNA"/>
</dbReference>
<feature type="compositionally biased region" description="Basic and acidic residues" evidence="1">
    <location>
        <begin position="213"/>
        <end position="225"/>
    </location>
</feature>
<proteinExistence type="predicted"/>
<evidence type="ECO:0000313" key="3">
    <source>
        <dbReference type="Proteomes" id="UP000279236"/>
    </source>
</evidence>
<name>A0A427XSZ6_9TREE</name>
<evidence type="ECO:0000313" key="2">
    <source>
        <dbReference type="EMBL" id="RSH81871.1"/>
    </source>
</evidence>
<dbReference type="AlphaFoldDB" id="A0A427XSZ6"/>